<accession>A0AAE0SCV2</accession>
<reference evidence="1" key="1">
    <citation type="journal article" date="2021" name="Genome Biol. Evol.">
        <title>A High-Quality Reference Genome for a Parasitic Bivalve with Doubly Uniparental Inheritance (Bivalvia: Unionida).</title>
        <authorList>
            <person name="Smith C.H."/>
        </authorList>
    </citation>
    <scope>NUCLEOTIDE SEQUENCE</scope>
    <source>
        <strain evidence="1">CHS0354</strain>
    </source>
</reference>
<dbReference type="AlphaFoldDB" id="A0AAE0SCV2"/>
<sequence>MSFMLPRCRLHSGLSTDLCQIPRSGTHMNKENWKAANTLPLTVRPLKVFLVADG</sequence>
<evidence type="ECO:0000313" key="1">
    <source>
        <dbReference type="EMBL" id="KAK3589551.1"/>
    </source>
</evidence>
<reference evidence="1" key="2">
    <citation type="journal article" date="2021" name="Genome Biol. Evol.">
        <title>Developing a high-quality reference genome for a parasitic bivalve with doubly uniparental inheritance (Bivalvia: Unionida).</title>
        <authorList>
            <person name="Smith C.H."/>
        </authorList>
    </citation>
    <scope>NUCLEOTIDE SEQUENCE</scope>
    <source>
        <strain evidence="1">CHS0354</strain>
        <tissue evidence="1">Mantle</tissue>
    </source>
</reference>
<protein>
    <submittedName>
        <fullName evidence="1">Uncharacterized protein</fullName>
    </submittedName>
</protein>
<gene>
    <name evidence="1" type="ORF">CHS0354_041677</name>
</gene>
<dbReference type="Proteomes" id="UP001195483">
    <property type="component" value="Unassembled WGS sequence"/>
</dbReference>
<feature type="non-terminal residue" evidence="1">
    <location>
        <position position="54"/>
    </location>
</feature>
<name>A0AAE0SCV2_9BIVA</name>
<keyword evidence="2" id="KW-1185">Reference proteome</keyword>
<comment type="caution">
    <text evidence="1">The sequence shown here is derived from an EMBL/GenBank/DDBJ whole genome shotgun (WGS) entry which is preliminary data.</text>
</comment>
<dbReference type="EMBL" id="JAEAOA010002349">
    <property type="protein sequence ID" value="KAK3589551.1"/>
    <property type="molecule type" value="Genomic_DNA"/>
</dbReference>
<proteinExistence type="predicted"/>
<organism evidence="1 2">
    <name type="scientific">Potamilus streckersoni</name>
    <dbReference type="NCBI Taxonomy" id="2493646"/>
    <lineage>
        <taxon>Eukaryota</taxon>
        <taxon>Metazoa</taxon>
        <taxon>Spiralia</taxon>
        <taxon>Lophotrochozoa</taxon>
        <taxon>Mollusca</taxon>
        <taxon>Bivalvia</taxon>
        <taxon>Autobranchia</taxon>
        <taxon>Heteroconchia</taxon>
        <taxon>Palaeoheterodonta</taxon>
        <taxon>Unionida</taxon>
        <taxon>Unionoidea</taxon>
        <taxon>Unionidae</taxon>
        <taxon>Ambleminae</taxon>
        <taxon>Lampsilini</taxon>
        <taxon>Potamilus</taxon>
    </lineage>
</organism>
<evidence type="ECO:0000313" key="2">
    <source>
        <dbReference type="Proteomes" id="UP001195483"/>
    </source>
</evidence>
<reference evidence="1" key="3">
    <citation type="submission" date="2023-05" db="EMBL/GenBank/DDBJ databases">
        <authorList>
            <person name="Smith C.H."/>
        </authorList>
    </citation>
    <scope>NUCLEOTIDE SEQUENCE</scope>
    <source>
        <strain evidence="1">CHS0354</strain>
        <tissue evidence="1">Mantle</tissue>
    </source>
</reference>